<organism evidence="3 4">
    <name type="scientific">Coccomyxa subellipsoidea</name>
    <dbReference type="NCBI Taxonomy" id="248742"/>
    <lineage>
        <taxon>Eukaryota</taxon>
        <taxon>Viridiplantae</taxon>
        <taxon>Chlorophyta</taxon>
        <taxon>core chlorophytes</taxon>
        <taxon>Trebouxiophyceae</taxon>
        <taxon>Trebouxiophyceae incertae sedis</taxon>
        <taxon>Coccomyxaceae</taxon>
        <taxon>Coccomyxa</taxon>
    </lineage>
</organism>
<evidence type="ECO:0000313" key="4">
    <source>
        <dbReference type="Proteomes" id="UP001491310"/>
    </source>
</evidence>
<name>A0ABR2YC91_9CHLO</name>
<accession>A0ABR2YC91</accession>
<sequence>MKSHAQPLHSSTPRQSHSASPGRPSFRLRPAPTVPASPDARSREAVSCAALGSDEDASEPQSRQGEPSNSGSSYPFQGRREPEAEPQGDPVLVRVRLSVHYRVHSRQMLCIGGSQIPFGWSFLSIAKVPMVWTEGDLWTTEVELPANSKMEYKYVILEEQDWTKQESEDAEGVVTFSYRTQPDNPPDVQTIQKQMAIVAWQPGPNRIVQVPSQDELGSLKEGEVRERTPARPPQRSFGPRRFGQALFGQRAGGRDGPLLPSIPPRSYGKVPPMPSGPPGSPGGAGSVLQQGANRREGPFPPDDELAGTWEALSLDEGGQAILERRDVWGFPDAPDSDPPRNRGIRFG</sequence>
<dbReference type="SUPFAM" id="SSF49452">
    <property type="entry name" value="Starch-binding domain-like"/>
    <property type="match status" value="1"/>
</dbReference>
<reference evidence="3 4" key="1">
    <citation type="journal article" date="2024" name="Nat. Commun.">
        <title>Phylogenomics reveals the evolutionary origins of lichenization in chlorophyte algae.</title>
        <authorList>
            <person name="Puginier C."/>
            <person name="Libourel C."/>
            <person name="Otte J."/>
            <person name="Skaloud P."/>
            <person name="Haon M."/>
            <person name="Grisel S."/>
            <person name="Petersen M."/>
            <person name="Berrin J.G."/>
            <person name="Delaux P.M."/>
            <person name="Dal Grande F."/>
            <person name="Keller J."/>
        </authorList>
    </citation>
    <scope>NUCLEOTIDE SEQUENCE [LARGE SCALE GENOMIC DNA]</scope>
    <source>
        <strain evidence="3 4">SAG 216-7</strain>
    </source>
</reference>
<feature type="region of interest" description="Disordered" evidence="1">
    <location>
        <begin position="1"/>
        <end position="89"/>
    </location>
</feature>
<feature type="compositionally biased region" description="Pro residues" evidence="1">
    <location>
        <begin position="271"/>
        <end position="280"/>
    </location>
</feature>
<evidence type="ECO:0000256" key="1">
    <source>
        <dbReference type="SAM" id="MobiDB-lite"/>
    </source>
</evidence>
<evidence type="ECO:0000259" key="2">
    <source>
        <dbReference type="PROSITE" id="PS51166"/>
    </source>
</evidence>
<dbReference type="PROSITE" id="PS51166">
    <property type="entry name" value="CBM20"/>
    <property type="match status" value="1"/>
</dbReference>
<dbReference type="Proteomes" id="UP001491310">
    <property type="component" value="Unassembled WGS sequence"/>
</dbReference>
<feature type="compositionally biased region" description="Basic and acidic residues" evidence="1">
    <location>
        <begin position="217"/>
        <end position="229"/>
    </location>
</feature>
<dbReference type="PANTHER" id="PTHR15048:SF0">
    <property type="entry name" value="STARCH-BINDING DOMAIN-CONTAINING PROTEIN 1"/>
    <property type="match status" value="1"/>
</dbReference>
<dbReference type="InterPro" id="IPR002044">
    <property type="entry name" value="CBM20"/>
</dbReference>
<dbReference type="SMART" id="SM01065">
    <property type="entry name" value="CBM_2"/>
    <property type="match status" value="1"/>
</dbReference>
<feature type="compositionally biased region" description="Polar residues" evidence="1">
    <location>
        <begin position="59"/>
        <end position="75"/>
    </location>
</feature>
<dbReference type="PANTHER" id="PTHR15048">
    <property type="entry name" value="STARCH-BINDING DOMAIN-CONTAINING PROTEIN 1"/>
    <property type="match status" value="1"/>
</dbReference>
<feature type="region of interest" description="Disordered" evidence="1">
    <location>
        <begin position="325"/>
        <end position="347"/>
    </location>
</feature>
<dbReference type="EMBL" id="JALJOT010000016">
    <property type="protein sequence ID" value="KAK9902127.1"/>
    <property type="molecule type" value="Genomic_DNA"/>
</dbReference>
<protein>
    <recommendedName>
        <fullName evidence="2">CBM20 domain-containing protein</fullName>
    </recommendedName>
</protein>
<dbReference type="Gene3D" id="2.60.40.10">
    <property type="entry name" value="Immunoglobulins"/>
    <property type="match status" value="1"/>
</dbReference>
<feature type="region of interest" description="Disordered" evidence="1">
    <location>
        <begin position="209"/>
        <end position="306"/>
    </location>
</feature>
<feature type="domain" description="CBM20" evidence="2">
    <location>
        <begin position="85"/>
        <end position="226"/>
    </location>
</feature>
<dbReference type="InterPro" id="IPR013784">
    <property type="entry name" value="Carb-bd-like_fold"/>
</dbReference>
<dbReference type="Pfam" id="PF00686">
    <property type="entry name" value="CBM_20"/>
    <property type="match status" value="1"/>
</dbReference>
<keyword evidence="4" id="KW-1185">Reference proteome</keyword>
<feature type="compositionally biased region" description="Polar residues" evidence="1">
    <location>
        <begin position="8"/>
        <end position="19"/>
    </location>
</feature>
<comment type="caution">
    <text evidence="3">The sequence shown here is derived from an EMBL/GenBank/DDBJ whole genome shotgun (WGS) entry which is preliminary data.</text>
</comment>
<evidence type="ECO:0000313" key="3">
    <source>
        <dbReference type="EMBL" id="KAK9902127.1"/>
    </source>
</evidence>
<dbReference type="InterPro" id="IPR013783">
    <property type="entry name" value="Ig-like_fold"/>
</dbReference>
<proteinExistence type="predicted"/>
<gene>
    <name evidence="3" type="ORF">WJX75_005361</name>
</gene>